<feature type="compositionally biased region" description="Polar residues" evidence="1">
    <location>
        <begin position="43"/>
        <end position="52"/>
    </location>
</feature>
<gene>
    <name evidence="2" type="ORF">ACFQMA_11975</name>
</gene>
<evidence type="ECO:0008006" key="4">
    <source>
        <dbReference type="Google" id="ProtNLM"/>
    </source>
</evidence>
<organism evidence="2 3">
    <name type="scientific">Halosimplex aquaticum</name>
    <dbReference type="NCBI Taxonomy" id="3026162"/>
    <lineage>
        <taxon>Archaea</taxon>
        <taxon>Methanobacteriati</taxon>
        <taxon>Methanobacteriota</taxon>
        <taxon>Stenosarchaea group</taxon>
        <taxon>Halobacteria</taxon>
        <taxon>Halobacteriales</taxon>
        <taxon>Haloarculaceae</taxon>
        <taxon>Halosimplex</taxon>
    </lineage>
</organism>
<evidence type="ECO:0000313" key="2">
    <source>
        <dbReference type="EMBL" id="MFC7140540.1"/>
    </source>
</evidence>
<accession>A0ABD5Y466</accession>
<dbReference type="RefSeq" id="WP_274326095.1">
    <property type="nucleotide sequence ID" value="NZ_CP118158.1"/>
</dbReference>
<feature type="region of interest" description="Disordered" evidence="1">
    <location>
        <begin position="1"/>
        <end position="52"/>
    </location>
</feature>
<dbReference type="EMBL" id="JBHTAS010000001">
    <property type="protein sequence ID" value="MFC7140540.1"/>
    <property type="molecule type" value="Genomic_DNA"/>
</dbReference>
<proteinExistence type="predicted"/>
<comment type="caution">
    <text evidence="2">The sequence shown here is derived from an EMBL/GenBank/DDBJ whole genome shotgun (WGS) entry which is preliminary data.</text>
</comment>
<name>A0ABD5Y466_9EURY</name>
<sequence>MYDVATARDRDGDRVEDRSERVEDLLNGDRLGYGEGDPLAADSYQNYPTEPTQLSAPKWRDWVEALLSHPAVGSYDDAVAEATPTADKVSRNKWREAIQNAAGASQLDAGELFDLGDDGEQNATEDALSVLTEAWPDDAVRSDNPLVVANLYAGRGLSTAEIARLFDCSEDHVRGVLRQCGLLEGAENGTVDPTDVKDLRLGGTTVSNLDNVERSSSGGLSVDTRDFE</sequence>
<evidence type="ECO:0000256" key="1">
    <source>
        <dbReference type="SAM" id="MobiDB-lite"/>
    </source>
</evidence>
<feature type="compositionally biased region" description="Basic and acidic residues" evidence="1">
    <location>
        <begin position="1"/>
        <end position="24"/>
    </location>
</feature>
<dbReference type="GeneID" id="78820835"/>
<reference evidence="2 3" key="1">
    <citation type="journal article" date="2019" name="Int. J. Syst. Evol. Microbiol.">
        <title>The Global Catalogue of Microorganisms (GCM) 10K type strain sequencing project: providing services to taxonomists for standard genome sequencing and annotation.</title>
        <authorList>
            <consortium name="The Broad Institute Genomics Platform"/>
            <consortium name="The Broad Institute Genome Sequencing Center for Infectious Disease"/>
            <person name="Wu L."/>
            <person name="Ma J."/>
        </authorList>
    </citation>
    <scope>NUCLEOTIDE SEQUENCE [LARGE SCALE GENOMIC DNA]</scope>
    <source>
        <strain evidence="2 3">XZYJT29</strain>
    </source>
</reference>
<dbReference type="AlphaFoldDB" id="A0ABD5Y466"/>
<protein>
    <recommendedName>
        <fullName evidence="4">Sigma-70, region 4</fullName>
    </recommendedName>
</protein>
<keyword evidence="3" id="KW-1185">Reference proteome</keyword>
<evidence type="ECO:0000313" key="3">
    <source>
        <dbReference type="Proteomes" id="UP001596432"/>
    </source>
</evidence>
<dbReference type="Proteomes" id="UP001596432">
    <property type="component" value="Unassembled WGS sequence"/>
</dbReference>